<dbReference type="HOGENOM" id="CLU_136230_3_2_11"/>
<evidence type="ECO:0000259" key="1">
    <source>
        <dbReference type="PROSITE" id="PS51350"/>
    </source>
</evidence>
<dbReference type="Gene3D" id="3.30.1340.10">
    <property type="entry name" value="HPr-like"/>
    <property type="match status" value="1"/>
</dbReference>
<gene>
    <name evidence="2" type="ordered locus">Snas_1223</name>
</gene>
<evidence type="ECO:0000313" key="2">
    <source>
        <dbReference type="EMBL" id="ADD40933.1"/>
    </source>
</evidence>
<dbReference type="PROSITE" id="PS51350">
    <property type="entry name" value="PTS_HPR_DOM"/>
    <property type="match status" value="1"/>
</dbReference>
<dbReference type="SUPFAM" id="SSF55594">
    <property type="entry name" value="HPr-like"/>
    <property type="match status" value="1"/>
</dbReference>
<dbReference type="RefSeq" id="WP_013016504.1">
    <property type="nucleotide sequence ID" value="NC_013947.1"/>
</dbReference>
<keyword evidence="3" id="KW-1185">Reference proteome</keyword>
<keyword evidence="2" id="KW-0808">Transferase</keyword>
<dbReference type="AlphaFoldDB" id="D3QBB6"/>
<dbReference type="InterPro" id="IPR000032">
    <property type="entry name" value="HPr-like"/>
</dbReference>
<protein>
    <submittedName>
        <fullName evidence="2">Phosphotransferase system, phosphocarrier protein HPr</fullName>
    </submittedName>
</protein>
<reference evidence="2 3" key="1">
    <citation type="journal article" date="2009" name="Stand. Genomic Sci.">
        <title>Complete genome sequence of Stackebrandtia nassauensis type strain (LLR-40K-21).</title>
        <authorList>
            <person name="Munk C."/>
            <person name="Lapidus A."/>
            <person name="Copeland A."/>
            <person name="Jando M."/>
            <person name="Mayilraj S."/>
            <person name="Glavina Del Rio T."/>
            <person name="Nolan M."/>
            <person name="Chen F."/>
            <person name="Lucas S."/>
            <person name="Tice H."/>
            <person name="Cheng J.F."/>
            <person name="Han C."/>
            <person name="Detter J.C."/>
            <person name="Bruce D."/>
            <person name="Goodwin L."/>
            <person name="Chain P."/>
            <person name="Pitluck S."/>
            <person name="Goker M."/>
            <person name="Ovchinikova G."/>
            <person name="Pati A."/>
            <person name="Ivanova N."/>
            <person name="Mavromatis K."/>
            <person name="Chen A."/>
            <person name="Palaniappan K."/>
            <person name="Land M."/>
            <person name="Hauser L."/>
            <person name="Chang Y.J."/>
            <person name="Jeffries C.D."/>
            <person name="Bristow J."/>
            <person name="Eisen J.A."/>
            <person name="Markowitz V."/>
            <person name="Hugenholtz P."/>
            <person name="Kyrpides N.C."/>
            <person name="Klenk H.P."/>
        </authorList>
    </citation>
    <scope>NUCLEOTIDE SEQUENCE [LARGE SCALE GENOMIC DNA]</scope>
    <source>
        <strain evidence="3">DSM 44728 / CIP 108903 / NRRL B-16338 / NBRC 102104 / LLR-40K-21</strain>
    </source>
</reference>
<dbReference type="KEGG" id="sna:Snas_1223"/>
<feature type="domain" description="HPr" evidence="1">
    <location>
        <begin position="1"/>
        <end position="85"/>
    </location>
</feature>
<evidence type="ECO:0000313" key="3">
    <source>
        <dbReference type="Proteomes" id="UP000000844"/>
    </source>
</evidence>
<dbReference type="InterPro" id="IPR035895">
    <property type="entry name" value="HPr-like_sf"/>
</dbReference>
<sequence>MSERRVKVACDGGLNDGNAVKLVQLAARAEAPVTISRDDAEPVAANHAVSVLALEIGEGEEVILASEDEAALDKLTELISCLAVVAAVWCARP</sequence>
<dbReference type="EMBL" id="CP001778">
    <property type="protein sequence ID" value="ADD40933.1"/>
    <property type="molecule type" value="Genomic_DNA"/>
</dbReference>
<dbReference type="eggNOG" id="COG1925">
    <property type="taxonomic scope" value="Bacteria"/>
</dbReference>
<dbReference type="GO" id="GO:0016740">
    <property type="term" value="F:transferase activity"/>
    <property type="evidence" value="ECO:0007669"/>
    <property type="project" value="UniProtKB-KW"/>
</dbReference>
<name>D3QBB6_STANL</name>
<organism evidence="2 3">
    <name type="scientific">Stackebrandtia nassauensis (strain DSM 44728 / CIP 108903 / NRRL B-16338 / NBRC 102104 / LLR-40K-21)</name>
    <dbReference type="NCBI Taxonomy" id="446470"/>
    <lineage>
        <taxon>Bacteria</taxon>
        <taxon>Bacillati</taxon>
        <taxon>Actinomycetota</taxon>
        <taxon>Actinomycetes</taxon>
        <taxon>Glycomycetales</taxon>
        <taxon>Glycomycetaceae</taxon>
        <taxon>Stackebrandtia</taxon>
    </lineage>
</organism>
<proteinExistence type="predicted"/>
<dbReference type="Proteomes" id="UP000000844">
    <property type="component" value="Chromosome"/>
</dbReference>
<dbReference type="Pfam" id="PF00381">
    <property type="entry name" value="PTS-HPr"/>
    <property type="match status" value="1"/>
</dbReference>
<accession>D3QBB6</accession>
<dbReference type="STRING" id="446470.Snas_1223"/>